<dbReference type="Gene3D" id="3.40.640.10">
    <property type="entry name" value="Type I PLP-dependent aspartate aminotransferase-like (Major domain)"/>
    <property type="match status" value="1"/>
</dbReference>
<dbReference type="PANTHER" id="PTHR43586:SF8">
    <property type="entry name" value="CYSTEINE DESULFURASE 1, CHLOROPLASTIC"/>
    <property type="match status" value="1"/>
</dbReference>
<feature type="domain" description="Aminotransferase class V" evidence="2">
    <location>
        <begin position="46"/>
        <end position="152"/>
    </location>
</feature>
<dbReference type="Pfam" id="PF00266">
    <property type="entry name" value="Aminotran_5"/>
    <property type="match status" value="1"/>
</dbReference>
<comment type="caution">
    <text evidence="3">The sequence shown here is derived from an EMBL/GenBank/DDBJ whole genome shotgun (WGS) entry which is preliminary data.</text>
</comment>
<reference evidence="3" key="1">
    <citation type="journal article" date="2014" name="Front. Microbiol.">
        <title>High frequency of phylogenetically diverse reductive dehalogenase-homologous genes in deep subseafloor sedimentary metagenomes.</title>
        <authorList>
            <person name="Kawai M."/>
            <person name="Futagami T."/>
            <person name="Toyoda A."/>
            <person name="Takaki Y."/>
            <person name="Nishi S."/>
            <person name="Hori S."/>
            <person name="Arai W."/>
            <person name="Tsubouchi T."/>
            <person name="Morono Y."/>
            <person name="Uchiyama I."/>
            <person name="Ito T."/>
            <person name="Fujiyama A."/>
            <person name="Inagaki F."/>
            <person name="Takami H."/>
        </authorList>
    </citation>
    <scope>NUCLEOTIDE SEQUENCE</scope>
    <source>
        <strain evidence="3">Expedition CK06-06</strain>
    </source>
</reference>
<accession>X1DJM6</accession>
<sequence length="152" mass="17004">DDILVVFHGESLGLLLVGKEADGMDVEKIRRDFPILQMNTGGRPIIYMDSASMALKPRQVIEAMDDYYFNYPSSAGRSVHKLSARVEEARINARETMRRFVGAKKAEEIVFTRNTTEGLNLVTHSLPLKSGDVVLTTDREHNSNLLPCQLLA</sequence>
<organism evidence="3">
    <name type="scientific">marine sediment metagenome</name>
    <dbReference type="NCBI Taxonomy" id="412755"/>
    <lineage>
        <taxon>unclassified sequences</taxon>
        <taxon>metagenomes</taxon>
        <taxon>ecological metagenomes</taxon>
    </lineage>
</organism>
<dbReference type="InterPro" id="IPR000192">
    <property type="entry name" value="Aminotrans_V_dom"/>
</dbReference>
<dbReference type="InterPro" id="IPR015424">
    <property type="entry name" value="PyrdxlP-dep_Trfase"/>
</dbReference>
<keyword evidence="1" id="KW-0663">Pyridoxal phosphate</keyword>
<dbReference type="PANTHER" id="PTHR43586">
    <property type="entry name" value="CYSTEINE DESULFURASE"/>
    <property type="match status" value="1"/>
</dbReference>
<feature type="non-terminal residue" evidence="3">
    <location>
        <position position="152"/>
    </location>
</feature>
<dbReference type="SUPFAM" id="SSF53383">
    <property type="entry name" value="PLP-dependent transferases"/>
    <property type="match status" value="1"/>
</dbReference>
<dbReference type="Gene3D" id="3.90.1150.10">
    <property type="entry name" value="Aspartate Aminotransferase, domain 1"/>
    <property type="match status" value="1"/>
</dbReference>
<dbReference type="InterPro" id="IPR015421">
    <property type="entry name" value="PyrdxlP-dep_Trfase_major"/>
</dbReference>
<protein>
    <recommendedName>
        <fullName evidence="2">Aminotransferase class V domain-containing protein</fullName>
    </recommendedName>
</protein>
<dbReference type="InterPro" id="IPR015422">
    <property type="entry name" value="PyrdxlP-dep_Trfase_small"/>
</dbReference>
<evidence type="ECO:0000313" key="3">
    <source>
        <dbReference type="EMBL" id="GAH08455.1"/>
    </source>
</evidence>
<gene>
    <name evidence="3" type="ORF">S01H4_62745</name>
</gene>
<evidence type="ECO:0000259" key="2">
    <source>
        <dbReference type="Pfam" id="PF00266"/>
    </source>
</evidence>
<name>X1DJM6_9ZZZZ</name>
<dbReference type="AlphaFoldDB" id="X1DJM6"/>
<dbReference type="EMBL" id="BART01037528">
    <property type="protein sequence ID" value="GAH08455.1"/>
    <property type="molecule type" value="Genomic_DNA"/>
</dbReference>
<proteinExistence type="predicted"/>
<feature type="non-terminal residue" evidence="3">
    <location>
        <position position="1"/>
    </location>
</feature>
<evidence type="ECO:0000256" key="1">
    <source>
        <dbReference type="ARBA" id="ARBA00022898"/>
    </source>
</evidence>